<dbReference type="PANTHER" id="PTHR24208">
    <property type="entry name" value="LIM/HOMEOBOX PROTEIN LHX"/>
    <property type="match status" value="1"/>
</dbReference>
<evidence type="ECO:0000256" key="4">
    <source>
        <dbReference type="ARBA" id="ARBA00022833"/>
    </source>
</evidence>
<dbReference type="Gene3D" id="2.10.110.10">
    <property type="entry name" value="Cysteine Rich Protein"/>
    <property type="match status" value="2"/>
</dbReference>
<dbReference type="SUPFAM" id="SSF57716">
    <property type="entry name" value="Glucocorticoid receptor-like (DNA-binding domain)"/>
    <property type="match status" value="2"/>
</dbReference>
<dbReference type="Proteomes" id="UP000694388">
    <property type="component" value="Unplaced"/>
</dbReference>
<keyword evidence="7 9" id="KW-0371">Homeobox</keyword>
<evidence type="ECO:0000256" key="3">
    <source>
        <dbReference type="ARBA" id="ARBA00022737"/>
    </source>
</evidence>
<dbReference type="Gene3D" id="1.10.10.60">
    <property type="entry name" value="Homeodomain-like"/>
    <property type="match status" value="1"/>
</dbReference>
<evidence type="ECO:0000256" key="12">
    <source>
        <dbReference type="SAM" id="MobiDB-lite"/>
    </source>
</evidence>
<dbReference type="SMART" id="SM00389">
    <property type="entry name" value="HOX"/>
    <property type="match status" value="1"/>
</dbReference>
<evidence type="ECO:0000313" key="16">
    <source>
        <dbReference type="Proteomes" id="UP000694388"/>
    </source>
</evidence>
<evidence type="ECO:0000256" key="8">
    <source>
        <dbReference type="ARBA" id="ARBA00023242"/>
    </source>
</evidence>
<dbReference type="CDD" id="cd00086">
    <property type="entry name" value="homeodomain"/>
    <property type="match status" value="1"/>
</dbReference>
<dbReference type="InterPro" id="IPR017970">
    <property type="entry name" value="Homeobox_CS"/>
</dbReference>
<dbReference type="GeneTree" id="ENSGT00940000165771"/>
<dbReference type="PROSITE" id="PS50071">
    <property type="entry name" value="HOMEOBOX_2"/>
    <property type="match status" value="1"/>
</dbReference>
<reference evidence="15" key="2">
    <citation type="submission" date="2025-09" db="UniProtKB">
        <authorList>
            <consortium name="Ensembl"/>
        </authorList>
    </citation>
    <scope>IDENTIFICATION</scope>
</reference>
<evidence type="ECO:0000259" key="13">
    <source>
        <dbReference type="PROSITE" id="PS50023"/>
    </source>
</evidence>
<evidence type="ECO:0000256" key="2">
    <source>
        <dbReference type="ARBA" id="ARBA00022723"/>
    </source>
</evidence>
<feature type="DNA-binding region" description="Homeobox" evidence="9">
    <location>
        <begin position="436"/>
        <end position="495"/>
    </location>
</feature>
<feature type="region of interest" description="Disordered" evidence="12">
    <location>
        <begin position="260"/>
        <end position="292"/>
    </location>
</feature>
<feature type="domain" description="LIM zinc-binding" evidence="13">
    <location>
        <begin position="140"/>
        <end position="201"/>
    </location>
</feature>
<dbReference type="InterPro" id="IPR001781">
    <property type="entry name" value="Znf_LIM"/>
</dbReference>
<sequence length="580" mass="60178">MSTKNNDLFAEFFNSKFQDILERCVVDAEISSKPRTLRTLGRSRCPFEWTIIWDLFQGFFSNGLFTTFQEAMPSAQTLPSSSSSSSASLSSSSTSSSSSSSSVVTSTLTRTSTLTPALSPPPQPPPTRAIALPPPGSSAPPCAGCGGGISERFFLSAAGCAWHARCLRCAACRAGLARESTCFHRDGRIYCRHDYFRRYSSRRCARCSLGISSRELVMRARELVFHVPCFACSACARRLAPGDQCVVRGVRPFCHAHAPGVGPGSSAEQEVVESGGPGNGSRGGSGRGRRGVLGSIPAPGVVMVGVGAEGVGRGGVWMARTVGDGPALGGGGAVTVGGLETGPIGGTVGGAMEIGVCGQGFSFYGAGRGVGSVTVGPGPGGGVPKGRPRKRKQASSGTAPEGGGIPGSGTCGGSGDLISYTGGLVCNENGAPTQKAKRLRTSFKHHQLRAMKSYFALNHNPDAKDLRQLAQRTGLTKRVLQVWFQNARAKFRRNLLRQEAGGGNAAMDGAVLDRSSPTVSLLCGQVAGAGQGTGHADLPPLSPSSASLGTVPPSPHPSIPQAHDVDQTDQWETIETNEEQ</sequence>
<feature type="region of interest" description="Disordered" evidence="12">
    <location>
        <begin position="112"/>
        <end position="133"/>
    </location>
</feature>
<dbReference type="FunFam" id="1.10.10.60:FF:000027">
    <property type="entry name" value="LIM/homeobox protein Lhx9"/>
    <property type="match status" value="1"/>
</dbReference>
<evidence type="ECO:0000256" key="10">
    <source>
        <dbReference type="PROSITE-ProRule" id="PRU00125"/>
    </source>
</evidence>
<dbReference type="GO" id="GO:0000981">
    <property type="term" value="F:DNA-binding transcription factor activity, RNA polymerase II-specific"/>
    <property type="evidence" value="ECO:0007669"/>
    <property type="project" value="InterPro"/>
</dbReference>
<evidence type="ECO:0000313" key="15">
    <source>
        <dbReference type="Ensembl" id="ENSEBUP00000005404.1"/>
    </source>
</evidence>
<dbReference type="InterPro" id="IPR050453">
    <property type="entry name" value="LIM_Homeobox_TF"/>
</dbReference>
<dbReference type="GO" id="GO:0000977">
    <property type="term" value="F:RNA polymerase II transcription regulatory region sequence-specific DNA binding"/>
    <property type="evidence" value="ECO:0007669"/>
    <property type="project" value="TreeGrafter"/>
</dbReference>
<dbReference type="GO" id="GO:0030182">
    <property type="term" value="P:neuron differentiation"/>
    <property type="evidence" value="ECO:0007669"/>
    <property type="project" value="TreeGrafter"/>
</dbReference>
<dbReference type="Pfam" id="PF00412">
    <property type="entry name" value="LIM"/>
    <property type="match status" value="2"/>
</dbReference>
<dbReference type="AlphaFoldDB" id="A0A8C4NBV7"/>
<accession>A0A8C4NBV7</accession>
<dbReference type="PANTHER" id="PTHR24208:SF168">
    <property type="entry name" value="PROTEIN APTEROUS"/>
    <property type="match status" value="1"/>
</dbReference>
<feature type="region of interest" description="Disordered" evidence="12">
    <location>
        <begin position="533"/>
        <end position="580"/>
    </location>
</feature>
<feature type="domain" description="Homeobox" evidence="14">
    <location>
        <begin position="434"/>
        <end position="494"/>
    </location>
</feature>
<keyword evidence="4 10" id="KW-0862">Zinc</keyword>
<evidence type="ECO:0008006" key="17">
    <source>
        <dbReference type="Google" id="ProtNLM"/>
    </source>
</evidence>
<dbReference type="Pfam" id="PF00046">
    <property type="entry name" value="Homeodomain"/>
    <property type="match status" value="1"/>
</dbReference>
<name>A0A8C4NBV7_EPTBU</name>
<feature type="compositionally biased region" description="Gly residues" evidence="12">
    <location>
        <begin position="275"/>
        <end position="286"/>
    </location>
</feature>
<evidence type="ECO:0000256" key="1">
    <source>
        <dbReference type="ARBA" id="ARBA00004123"/>
    </source>
</evidence>
<keyword evidence="5 10" id="KW-0440">LIM domain</keyword>
<feature type="compositionally biased region" description="Gly residues" evidence="12">
    <location>
        <begin position="400"/>
        <end position="410"/>
    </location>
</feature>
<feature type="compositionally biased region" description="Pro residues" evidence="12">
    <location>
        <begin position="118"/>
        <end position="133"/>
    </location>
</feature>
<reference evidence="15" key="1">
    <citation type="submission" date="2025-08" db="UniProtKB">
        <authorList>
            <consortium name="Ensembl"/>
        </authorList>
    </citation>
    <scope>IDENTIFICATION</scope>
</reference>
<evidence type="ECO:0000256" key="11">
    <source>
        <dbReference type="RuleBase" id="RU000682"/>
    </source>
</evidence>
<feature type="domain" description="LIM zinc-binding" evidence="13">
    <location>
        <begin position="202"/>
        <end position="264"/>
    </location>
</feature>
<keyword evidence="2 10" id="KW-0479">Metal-binding</keyword>
<proteinExistence type="predicted"/>
<dbReference type="Ensembl" id="ENSEBUT00000005842.1">
    <property type="protein sequence ID" value="ENSEBUP00000005404.1"/>
    <property type="gene ID" value="ENSEBUG00000003677.1"/>
</dbReference>
<evidence type="ECO:0000256" key="5">
    <source>
        <dbReference type="ARBA" id="ARBA00023038"/>
    </source>
</evidence>
<dbReference type="SUPFAM" id="SSF46689">
    <property type="entry name" value="Homeodomain-like"/>
    <property type="match status" value="1"/>
</dbReference>
<dbReference type="GO" id="GO:0005634">
    <property type="term" value="C:nucleus"/>
    <property type="evidence" value="ECO:0007669"/>
    <property type="project" value="UniProtKB-SubCell"/>
</dbReference>
<keyword evidence="16" id="KW-1185">Reference proteome</keyword>
<keyword evidence="6 9" id="KW-0238">DNA-binding</keyword>
<keyword evidence="3" id="KW-0677">Repeat</keyword>
<dbReference type="SMART" id="SM00132">
    <property type="entry name" value="LIM"/>
    <property type="match status" value="2"/>
</dbReference>
<dbReference type="PROSITE" id="PS00478">
    <property type="entry name" value="LIM_DOMAIN_1"/>
    <property type="match status" value="1"/>
</dbReference>
<dbReference type="PROSITE" id="PS00027">
    <property type="entry name" value="HOMEOBOX_1"/>
    <property type="match status" value="1"/>
</dbReference>
<dbReference type="CDD" id="cd09369">
    <property type="entry name" value="LIM1_Lhx2_Lhx9"/>
    <property type="match status" value="1"/>
</dbReference>
<dbReference type="InterPro" id="IPR009057">
    <property type="entry name" value="Homeodomain-like_sf"/>
</dbReference>
<evidence type="ECO:0000256" key="9">
    <source>
        <dbReference type="PROSITE-ProRule" id="PRU00108"/>
    </source>
</evidence>
<dbReference type="InterPro" id="IPR001356">
    <property type="entry name" value="HD"/>
</dbReference>
<keyword evidence="8 9" id="KW-0539">Nucleus</keyword>
<dbReference type="PROSITE" id="PS50023">
    <property type="entry name" value="LIM_DOMAIN_2"/>
    <property type="match status" value="2"/>
</dbReference>
<organism evidence="15 16">
    <name type="scientific">Eptatretus burgeri</name>
    <name type="common">Inshore hagfish</name>
    <dbReference type="NCBI Taxonomy" id="7764"/>
    <lineage>
        <taxon>Eukaryota</taxon>
        <taxon>Metazoa</taxon>
        <taxon>Chordata</taxon>
        <taxon>Craniata</taxon>
        <taxon>Vertebrata</taxon>
        <taxon>Cyclostomata</taxon>
        <taxon>Myxini</taxon>
        <taxon>Myxiniformes</taxon>
        <taxon>Myxinidae</taxon>
        <taxon>Eptatretinae</taxon>
        <taxon>Eptatretus</taxon>
    </lineage>
</organism>
<evidence type="ECO:0000259" key="14">
    <source>
        <dbReference type="PROSITE" id="PS50071"/>
    </source>
</evidence>
<protein>
    <recommendedName>
        <fullName evidence="17">LIM/homeobox protein Lhx9</fullName>
    </recommendedName>
</protein>
<evidence type="ECO:0000256" key="6">
    <source>
        <dbReference type="ARBA" id="ARBA00023125"/>
    </source>
</evidence>
<comment type="subcellular location">
    <subcellularLocation>
        <location evidence="1 9 11">Nucleus</location>
    </subcellularLocation>
</comment>
<feature type="region of interest" description="Disordered" evidence="12">
    <location>
        <begin position="375"/>
        <end position="410"/>
    </location>
</feature>
<dbReference type="GO" id="GO:0046872">
    <property type="term" value="F:metal ion binding"/>
    <property type="evidence" value="ECO:0007669"/>
    <property type="project" value="UniProtKB-KW"/>
</dbReference>
<evidence type="ECO:0000256" key="7">
    <source>
        <dbReference type="ARBA" id="ARBA00023155"/>
    </source>
</evidence>